<dbReference type="InterPro" id="IPR004095">
    <property type="entry name" value="TGS"/>
</dbReference>
<evidence type="ECO:0000313" key="4">
    <source>
        <dbReference type="EMBL" id="MPM83155.1"/>
    </source>
</evidence>
<gene>
    <name evidence="4" type="primary">ychF_43</name>
    <name evidence="4" type="ORF">SDC9_130218</name>
</gene>
<dbReference type="GO" id="GO:0005737">
    <property type="term" value="C:cytoplasm"/>
    <property type="evidence" value="ECO:0007669"/>
    <property type="project" value="TreeGrafter"/>
</dbReference>
<evidence type="ECO:0000259" key="3">
    <source>
        <dbReference type="PROSITE" id="PS51880"/>
    </source>
</evidence>
<keyword evidence="2" id="KW-0067">ATP-binding</keyword>
<dbReference type="FunFam" id="3.10.20.30:FF:000001">
    <property type="entry name" value="Ribosome-binding ATPase YchF"/>
    <property type="match status" value="1"/>
</dbReference>
<dbReference type="InterPro" id="IPR012676">
    <property type="entry name" value="TGS-like"/>
</dbReference>
<accession>A0A645D1V5</accession>
<dbReference type="AlphaFoldDB" id="A0A645D1V5"/>
<dbReference type="InterPro" id="IPR027417">
    <property type="entry name" value="P-loop_NTPase"/>
</dbReference>
<dbReference type="Gene3D" id="1.10.150.300">
    <property type="entry name" value="TGS-like domain"/>
    <property type="match status" value="1"/>
</dbReference>
<sequence>MENRLTKIERKAQAKDKEAAAEYVVVKKLVDALREGKPARSVELGKEEMEVASGYQLLTSKPMIYIANMSEEEIADPTSNRHFNTVKEYAAKENNDVIAICAKIEEELSSLDKEEKSVFLQDLGISESGLDQVIKSAYHLLGLKTFFTVGVQECRAWTFHDGMTAPECAGVIHTDFQKGFIRAECFSYDDYMEYKSEAKLKEAGKLRLEGKEYIVQDGDILHFRFNV</sequence>
<reference evidence="4" key="1">
    <citation type="submission" date="2019-08" db="EMBL/GenBank/DDBJ databases">
        <authorList>
            <person name="Kucharzyk K."/>
            <person name="Murdoch R.W."/>
            <person name="Higgins S."/>
            <person name="Loffler F."/>
        </authorList>
    </citation>
    <scope>NUCLEOTIDE SEQUENCE</scope>
</reference>
<keyword evidence="1" id="KW-0547">Nucleotide-binding</keyword>
<dbReference type="PANTHER" id="PTHR23305">
    <property type="entry name" value="OBG GTPASE FAMILY"/>
    <property type="match status" value="1"/>
</dbReference>
<dbReference type="EMBL" id="VSSQ01032024">
    <property type="protein sequence ID" value="MPM83155.1"/>
    <property type="molecule type" value="Genomic_DNA"/>
</dbReference>
<dbReference type="GO" id="GO:0005524">
    <property type="term" value="F:ATP binding"/>
    <property type="evidence" value="ECO:0007669"/>
    <property type="project" value="UniProtKB-KW"/>
</dbReference>
<dbReference type="Pfam" id="PF06071">
    <property type="entry name" value="YchF-GTPase_C"/>
    <property type="match status" value="1"/>
</dbReference>
<dbReference type="CDD" id="cd04867">
    <property type="entry name" value="TGS_YchF_OLA1"/>
    <property type="match status" value="1"/>
</dbReference>
<dbReference type="PANTHER" id="PTHR23305:SF18">
    <property type="entry name" value="OBG-TYPE G DOMAIN-CONTAINING PROTEIN"/>
    <property type="match status" value="1"/>
</dbReference>
<dbReference type="InterPro" id="IPR012675">
    <property type="entry name" value="Beta-grasp_dom_sf"/>
</dbReference>
<feature type="domain" description="TGS" evidence="3">
    <location>
        <begin position="142"/>
        <end position="225"/>
    </location>
</feature>
<dbReference type="GO" id="GO:0016887">
    <property type="term" value="F:ATP hydrolysis activity"/>
    <property type="evidence" value="ECO:0007669"/>
    <property type="project" value="TreeGrafter"/>
</dbReference>
<dbReference type="PROSITE" id="PS51880">
    <property type="entry name" value="TGS"/>
    <property type="match status" value="1"/>
</dbReference>
<dbReference type="SUPFAM" id="SSF52540">
    <property type="entry name" value="P-loop containing nucleoside triphosphate hydrolases"/>
    <property type="match status" value="1"/>
</dbReference>
<protein>
    <submittedName>
        <fullName evidence="4">Ribosome-binding ATPase YchF</fullName>
    </submittedName>
</protein>
<name>A0A645D1V5_9ZZZZ</name>
<evidence type="ECO:0000256" key="2">
    <source>
        <dbReference type="ARBA" id="ARBA00022840"/>
    </source>
</evidence>
<comment type="caution">
    <text evidence="4">The sequence shown here is derived from an EMBL/GenBank/DDBJ whole genome shotgun (WGS) entry which is preliminary data.</text>
</comment>
<dbReference type="SUPFAM" id="SSF81271">
    <property type="entry name" value="TGS-like"/>
    <property type="match status" value="1"/>
</dbReference>
<proteinExistence type="predicted"/>
<dbReference type="InterPro" id="IPR023192">
    <property type="entry name" value="TGS-like_dom_sf"/>
</dbReference>
<evidence type="ECO:0000256" key="1">
    <source>
        <dbReference type="ARBA" id="ARBA00022741"/>
    </source>
</evidence>
<dbReference type="InterPro" id="IPR013029">
    <property type="entry name" value="YchF_C"/>
</dbReference>
<dbReference type="Gene3D" id="3.10.20.30">
    <property type="match status" value="1"/>
</dbReference>
<organism evidence="4">
    <name type="scientific">bioreactor metagenome</name>
    <dbReference type="NCBI Taxonomy" id="1076179"/>
    <lineage>
        <taxon>unclassified sequences</taxon>
        <taxon>metagenomes</taxon>
        <taxon>ecological metagenomes</taxon>
    </lineage>
</organism>